<dbReference type="EC" id="6.1.1.2" evidence="3"/>
<dbReference type="PRINTS" id="PR01039">
    <property type="entry name" value="TRNASYNTHTRP"/>
</dbReference>
<evidence type="ECO:0000256" key="7">
    <source>
        <dbReference type="ARBA" id="ARBA00022917"/>
    </source>
</evidence>
<dbReference type="GO" id="GO:0070183">
    <property type="term" value="P:mitochondrial tryptophanyl-tRNA aminoacylation"/>
    <property type="evidence" value="ECO:0007669"/>
    <property type="project" value="TreeGrafter"/>
</dbReference>
<dbReference type="PANTHER" id="PTHR43766:SF1">
    <property type="entry name" value="TRYPTOPHAN--TRNA LIGASE, MITOCHONDRIAL"/>
    <property type="match status" value="1"/>
</dbReference>
<dbReference type="GO" id="GO:0005524">
    <property type="term" value="F:ATP binding"/>
    <property type="evidence" value="ECO:0007669"/>
    <property type="project" value="UniProtKB-KW"/>
</dbReference>
<keyword evidence="4 10" id="KW-0436">Ligase</keyword>
<evidence type="ECO:0000256" key="5">
    <source>
        <dbReference type="ARBA" id="ARBA00022741"/>
    </source>
</evidence>
<evidence type="ECO:0000256" key="3">
    <source>
        <dbReference type="ARBA" id="ARBA00013161"/>
    </source>
</evidence>
<dbReference type="PROSITE" id="PS00178">
    <property type="entry name" value="AA_TRNA_LIGASE_I"/>
    <property type="match status" value="1"/>
</dbReference>
<dbReference type="Gene3D" id="1.10.240.10">
    <property type="entry name" value="Tyrosyl-Transfer RNA Synthetase"/>
    <property type="match status" value="1"/>
</dbReference>
<dbReference type="InterPro" id="IPR002306">
    <property type="entry name" value="Trp-tRNA-ligase"/>
</dbReference>
<dbReference type="InterPro" id="IPR001412">
    <property type="entry name" value="aa-tRNA-synth_I_CS"/>
</dbReference>
<dbReference type="AlphaFoldDB" id="A0A0H5QFM8"/>
<evidence type="ECO:0000256" key="2">
    <source>
        <dbReference type="ARBA" id="ARBA00005594"/>
    </source>
</evidence>
<proteinExistence type="inferred from homology"/>
<comment type="subcellular location">
    <subcellularLocation>
        <location evidence="1">Mitochondrion</location>
    </subcellularLocation>
</comment>
<keyword evidence="6 10" id="KW-0067">ATP-binding</keyword>
<dbReference type="InterPro" id="IPR014729">
    <property type="entry name" value="Rossmann-like_a/b/a_fold"/>
</dbReference>
<dbReference type="SUPFAM" id="SSF52374">
    <property type="entry name" value="Nucleotidylyl transferase"/>
    <property type="match status" value="1"/>
</dbReference>
<dbReference type="CDD" id="cd00806">
    <property type="entry name" value="TrpRS_core"/>
    <property type="match status" value="1"/>
</dbReference>
<keyword evidence="8 10" id="KW-0030">Aminoacyl-tRNA synthetase</keyword>
<dbReference type="EMBL" id="HACM01000318">
    <property type="protein sequence ID" value="CRZ00760.1"/>
    <property type="molecule type" value="Transcribed_RNA"/>
</dbReference>
<evidence type="ECO:0000256" key="1">
    <source>
        <dbReference type="ARBA" id="ARBA00004173"/>
    </source>
</evidence>
<accession>A0A0H5QFM8</accession>
<evidence type="ECO:0000256" key="10">
    <source>
        <dbReference type="RuleBase" id="RU363036"/>
    </source>
</evidence>
<keyword evidence="7 10" id="KW-0648">Protein biosynthesis</keyword>
<evidence type="ECO:0000256" key="6">
    <source>
        <dbReference type="ARBA" id="ARBA00022840"/>
    </source>
</evidence>
<keyword evidence="5 10" id="KW-0547">Nucleotide-binding</keyword>
<dbReference type="FunFam" id="1.10.240.10:FF:000002">
    <property type="entry name" value="Tryptophan--tRNA ligase"/>
    <property type="match status" value="1"/>
</dbReference>
<dbReference type="InterPro" id="IPR002305">
    <property type="entry name" value="aa-tRNA-synth_Ic"/>
</dbReference>
<evidence type="ECO:0000256" key="9">
    <source>
        <dbReference type="ARBA" id="ARBA00030268"/>
    </source>
</evidence>
<feature type="non-terminal residue" evidence="11">
    <location>
        <position position="1"/>
    </location>
</feature>
<protein>
    <recommendedName>
        <fullName evidence="3">tryptophan--tRNA ligase</fullName>
        <ecNumber evidence="3">6.1.1.2</ecNumber>
    </recommendedName>
    <alternativeName>
        <fullName evidence="9">Tryptophanyl-tRNA synthetase</fullName>
    </alternativeName>
</protein>
<dbReference type="NCBIfam" id="TIGR00233">
    <property type="entry name" value="trpS"/>
    <property type="match status" value="1"/>
</dbReference>
<comment type="similarity">
    <text evidence="2 10">Belongs to the class-I aminoacyl-tRNA synthetase family.</text>
</comment>
<dbReference type="InterPro" id="IPR050203">
    <property type="entry name" value="Trp-tRNA_synthetase"/>
</dbReference>
<organism evidence="11">
    <name type="scientific">Spongospora subterranea</name>
    <dbReference type="NCBI Taxonomy" id="70186"/>
    <lineage>
        <taxon>Eukaryota</taxon>
        <taxon>Sar</taxon>
        <taxon>Rhizaria</taxon>
        <taxon>Endomyxa</taxon>
        <taxon>Phytomyxea</taxon>
        <taxon>Plasmodiophorida</taxon>
        <taxon>Plasmodiophoridae</taxon>
        <taxon>Spongospora</taxon>
    </lineage>
</organism>
<dbReference type="Gene3D" id="3.40.50.620">
    <property type="entry name" value="HUPs"/>
    <property type="match status" value="1"/>
</dbReference>
<dbReference type="GO" id="GO:0005759">
    <property type="term" value="C:mitochondrial matrix"/>
    <property type="evidence" value="ECO:0007669"/>
    <property type="project" value="TreeGrafter"/>
</dbReference>
<evidence type="ECO:0000256" key="4">
    <source>
        <dbReference type="ARBA" id="ARBA00022598"/>
    </source>
</evidence>
<name>A0A0H5QFM8_9EUKA</name>
<evidence type="ECO:0000256" key="8">
    <source>
        <dbReference type="ARBA" id="ARBA00023146"/>
    </source>
</evidence>
<dbReference type="PANTHER" id="PTHR43766">
    <property type="entry name" value="TRYPTOPHAN--TRNA LIGASE, MITOCHONDRIAL"/>
    <property type="match status" value="1"/>
</dbReference>
<reference evidence="11" key="1">
    <citation type="submission" date="2015-04" db="EMBL/GenBank/DDBJ databases">
        <title>The genome sequence of the plant pathogenic Rhizarian Plasmodiophora brassicae reveals insights in its biotrophic life cycle and the origin of chitin synthesis.</title>
        <authorList>
            <person name="Schwelm A."/>
            <person name="Fogelqvist J."/>
            <person name="Knaust A."/>
            <person name="Julke S."/>
            <person name="Lilja T."/>
            <person name="Dhandapani V."/>
            <person name="Bonilla-Rosso G."/>
            <person name="Karlsson M."/>
            <person name="Shevchenko A."/>
            <person name="Choi S.R."/>
            <person name="Kim H.G."/>
            <person name="Park J.Y."/>
            <person name="Lim Y.P."/>
            <person name="Ludwig-Muller J."/>
            <person name="Dixelius C."/>
        </authorList>
    </citation>
    <scope>NUCLEOTIDE SEQUENCE</scope>
    <source>
        <tissue evidence="11">Potato root galls</tissue>
    </source>
</reference>
<evidence type="ECO:0000313" key="11">
    <source>
        <dbReference type="EMBL" id="CRZ00760.1"/>
    </source>
</evidence>
<dbReference type="Pfam" id="PF00579">
    <property type="entry name" value="tRNA-synt_1b"/>
    <property type="match status" value="1"/>
</dbReference>
<sequence>RLETARRDPLPITDLASGFYSMRIFSAIQPTGQVHLGNLYGALLPWVKLHQIPSNQCIFAIADLHALSSLNTHTRLQLNIHTVDMMAQFMAIGLSPDKAIIFRQSSVAAHSQLHWILSNYAPIGHLKRMTQFKSRGGNNGLSLGIFSYPVLQAADILLYNTEGVPVGHDQLQHLELSRQIATSFNHLVDGQLFTVPEPIAGRIPRVMSLRDGLKKMSKSDPSAMSRIHITDNNDEIKLKIRKATTDSIGNISYDESQRPEISNLVRIMAELTDQAPEQVCEKFDGCTTVQFKDQLTERLIELITPMRDTYHRVRADQAYLNHIFASNADRANVQAERTLARVHTALGLAPLETETVLPNRNLSYSKPAFD</sequence>
<dbReference type="GO" id="GO:0004830">
    <property type="term" value="F:tryptophan-tRNA ligase activity"/>
    <property type="evidence" value="ECO:0007669"/>
    <property type="project" value="UniProtKB-EC"/>
</dbReference>